<evidence type="ECO:0000256" key="1">
    <source>
        <dbReference type="SAM" id="MobiDB-lite"/>
    </source>
</evidence>
<feature type="transmembrane region" description="Helical" evidence="2">
    <location>
        <begin position="203"/>
        <end position="223"/>
    </location>
</feature>
<organism evidence="4">
    <name type="scientific">Tuwongella immobilis</name>
    <dbReference type="NCBI Taxonomy" id="692036"/>
    <lineage>
        <taxon>Bacteria</taxon>
        <taxon>Pseudomonadati</taxon>
        <taxon>Planctomycetota</taxon>
        <taxon>Planctomycetia</taxon>
        <taxon>Gemmatales</taxon>
        <taxon>Gemmataceae</taxon>
        <taxon>Tuwongella</taxon>
    </lineage>
</organism>
<proteinExistence type="predicted"/>
<name>A0A6C2YQN4_9BACT</name>
<accession>A0A6C2YQN4</accession>
<feature type="compositionally biased region" description="Acidic residues" evidence="1">
    <location>
        <begin position="164"/>
        <end position="174"/>
    </location>
</feature>
<evidence type="ECO:0000259" key="3">
    <source>
        <dbReference type="Pfam" id="PF13559"/>
    </source>
</evidence>
<feature type="transmembrane region" description="Helical" evidence="2">
    <location>
        <begin position="273"/>
        <end position="294"/>
    </location>
</feature>
<feature type="region of interest" description="Disordered" evidence="1">
    <location>
        <begin position="146"/>
        <end position="182"/>
    </location>
</feature>
<feature type="transmembrane region" description="Helical" evidence="2">
    <location>
        <begin position="461"/>
        <end position="483"/>
    </location>
</feature>
<dbReference type="EMBL" id="LR586016">
    <property type="protein sequence ID" value="VIP03704.1"/>
    <property type="molecule type" value="Genomic_DNA"/>
</dbReference>
<keyword evidence="2" id="KW-0472">Membrane</keyword>
<evidence type="ECO:0000313" key="4">
    <source>
        <dbReference type="EMBL" id="VIP03704.1"/>
    </source>
</evidence>
<dbReference type="KEGG" id="tim:GMBLW1_02560"/>
<feature type="transmembrane region" description="Helical" evidence="2">
    <location>
        <begin position="235"/>
        <end position="261"/>
    </location>
</feature>
<feature type="compositionally biased region" description="Low complexity" evidence="1">
    <location>
        <begin position="434"/>
        <end position="443"/>
    </location>
</feature>
<dbReference type="Proteomes" id="UP000464378">
    <property type="component" value="Chromosome"/>
</dbReference>
<gene>
    <name evidence="4" type="ORF">GMBLW1_02560</name>
</gene>
<feature type="domain" description="Protein-glutamine gamma-glutamyltransferase-like C-terminal" evidence="3">
    <location>
        <begin position="554"/>
        <end position="619"/>
    </location>
</feature>
<feature type="transmembrane region" description="Helical" evidence="2">
    <location>
        <begin position="46"/>
        <end position="65"/>
    </location>
</feature>
<protein>
    <recommendedName>
        <fullName evidence="3">Protein-glutamine gamma-glutamyltransferase-like C-terminal domain-containing protein</fullName>
    </recommendedName>
</protein>
<dbReference type="InterPro" id="IPR025403">
    <property type="entry name" value="TgpA-like_C"/>
</dbReference>
<keyword evidence="2" id="KW-0812">Transmembrane</keyword>
<dbReference type="EMBL" id="LR593887">
    <property type="protein sequence ID" value="VTS04776.1"/>
    <property type="molecule type" value="Genomic_DNA"/>
</dbReference>
<evidence type="ECO:0000313" key="5">
    <source>
        <dbReference type="Proteomes" id="UP000464378"/>
    </source>
</evidence>
<dbReference type="InParanoid" id="A0A6C2YQN4"/>
<dbReference type="Pfam" id="PF13559">
    <property type="entry name" value="DUF4129"/>
    <property type="match status" value="1"/>
</dbReference>
<feature type="region of interest" description="Disordered" evidence="1">
    <location>
        <begin position="314"/>
        <end position="447"/>
    </location>
</feature>
<feature type="transmembrane region" description="Helical" evidence="2">
    <location>
        <begin position="12"/>
        <end position="34"/>
    </location>
</feature>
<feature type="compositionally biased region" description="Basic and acidic residues" evidence="1">
    <location>
        <begin position="152"/>
        <end position="162"/>
    </location>
</feature>
<feature type="compositionally biased region" description="Low complexity" evidence="1">
    <location>
        <begin position="360"/>
        <end position="384"/>
    </location>
</feature>
<keyword evidence="5" id="KW-1185">Reference proteome</keyword>
<feature type="transmembrane region" description="Helical" evidence="2">
    <location>
        <begin position="103"/>
        <end position="123"/>
    </location>
</feature>
<feature type="transmembrane region" description="Helical" evidence="2">
    <location>
        <begin position="72"/>
        <end position="91"/>
    </location>
</feature>
<reference evidence="4" key="1">
    <citation type="submission" date="2019-04" db="EMBL/GenBank/DDBJ databases">
        <authorList>
            <consortium name="Science for Life Laboratories"/>
        </authorList>
    </citation>
    <scope>NUCLEOTIDE SEQUENCE</scope>
    <source>
        <strain evidence="4">MBLW1</strain>
    </source>
</reference>
<feature type="compositionally biased region" description="Basic and acidic residues" evidence="1">
    <location>
        <begin position="401"/>
        <end position="414"/>
    </location>
</feature>
<keyword evidence="2" id="KW-1133">Transmembrane helix</keyword>
<evidence type="ECO:0000256" key="2">
    <source>
        <dbReference type="SAM" id="Phobius"/>
    </source>
</evidence>
<sequence>MAVRVPPGIADYLVVLLSPVLIISMIVSLVFFLIDVLYVGQYAGRLLWTMFFFIGAAVLIARIAIEIDATRARLYGLILAVIVLIALNRFIEFAPGGPFAKFSWLINLGLMALVWWSANQLTWDCTHIDEKREASDQGLVAAAGFESGSSGKELRRQARGDSDAPVEAEVDDDRPNETGPTSWIRRYQRHRARQAKKPHTPGVWVIYFSLAAFPLFGLGQSLIPASSPERRSWAFQLMTVYLASGLGLLLTTSFLGLRHYLRKRNLEMPTAMTGMWIGVGASIVAVCLLVSAFLPRPQSETPLVQLSYLSSKDREASQNAMMSGDTGKGEGKVGKQQMDPSAKNSVQGKKGPAEYEGKSDQQSNDSKSDQQSDSSKGSKQPQSSKSEKSNGAKGKATADQSKNRKGDQSKEQSESKSGGNPSDSDDQENAESNQSGQSGSTTPPSSPLSNILANMSSWLKWILYALIVLAVIGFFLFRGLGWLSQFIPGLRRLYERILAWWASLFGRGGEVVGESMDDAPQRIAVEVPFRSFVNPFATGAADSESIGRLLAYSFQALEAWGRESGCPRNPSETAGEYLQRLIAFGEAADFSESFRQACSRFATVYQRQAYASRVVARKSALDILRQFWDALDEHPPVQAVTVVNS</sequence>
<dbReference type="RefSeq" id="WP_162658866.1">
    <property type="nucleotide sequence ID" value="NZ_LR593887.1"/>
</dbReference>
<dbReference type="AlphaFoldDB" id="A0A6C2YQN4"/>
<feature type="compositionally biased region" description="Polar residues" evidence="1">
    <location>
        <begin position="338"/>
        <end position="347"/>
    </location>
</feature>